<dbReference type="InterPro" id="IPR016024">
    <property type="entry name" value="ARM-type_fold"/>
</dbReference>
<dbReference type="Proteomes" id="UP000606653">
    <property type="component" value="Unassembled WGS sequence"/>
</dbReference>
<dbReference type="EMBL" id="BMLN01000008">
    <property type="protein sequence ID" value="GGO03819.1"/>
    <property type="molecule type" value="Genomic_DNA"/>
</dbReference>
<evidence type="ECO:0000313" key="3">
    <source>
        <dbReference type="Proteomes" id="UP000606653"/>
    </source>
</evidence>
<proteinExistence type="predicted"/>
<name>A0ABQ2L557_9BACL</name>
<feature type="domain" description="Knr4/Smi1-like" evidence="1">
    <location>
        <begin position="43"/>
        <end position="185"/>
    </location>
</feature>
<accession>A0ABQ2L557</accession>
<dbReference type="InterPro" id="IPR011989">
    <property type="entry name" value="ARM-like"/>
</dbReference>
<sequence length="464" mass="53199">MEKQAQLERQLERIVWKLKMAARRDEALKEFGASRHQYRMNEPLGSQEIAVFEKKYGVSLPEPFSEFIQQIGNGGAGPYYGIAELDFDQPTEFLNHDCRLFPEMTQQQWGEMTAFLDNSTLGAAQKESIEAELYGGLLRIGEMGWTFEMMLVMTGDYRGRIVYIDRSFQIPFFTYEANFLEWYERWLDEVIGRYDTGWFAMDRAEDDVMLNDLYLSNLEEKVKVSAIQGMHKLPKLKGDTLDFLLEQCTDASAAVRMAALEVLTQKDYAAADIFLKRALKSGLAEERLNAARQIDIHGEVGGGKHTFLLERLLPQEEDHRVLCQITRILEQGTVNPLPTLVPFFSHTDPKMRREAIFHAGQLPGHEAYASAFGRALEDEDEMVRRTAVGALEGLPLPEFLPQYERLLSDLSSGNKLRLAVLRRLEEYGSQAYELFERAAADSDSEIRKEARRLLMRFGMKMKKT</sequence>
<dbReference type="InterPro" id="IPR037883">
    <property type="entry name" value="Knr4/Smi1-like_sf"/>
</dbReference>
<evidence type="ECO:0000313" key="2">
    <source>
        <dbReference type="EMBL" id="GGO03819.1"/>
    </source>
</evidence>
<evidence type="ECO:0000259" key="1">
    <source>
        <dbReference type="SMART" id="SM00860"/>
    </source>
</evidence>
<protein>
    <recommendedName>
        <fullName evidence="1">Knr4/Smi1-like domain-containing protein</fullName>
    </recommendedName>
</protein>
<dbReference type="SMART" id="SM00860">
    <property type="entry name" value="SMI1_KNR4"/>
    <property type="match status" value="1"/>
</dbReference>
<dbReference type="Pfam" id="PF13646">
    <property type="entry name" value="HEAT_2"/>
    <property type="match status" value="1"/>
</dbReference>
<dbReference type="SUPFAM" id="SSF48371">
    <property type="entry name" value="ARM repeat"/>
    <property type="match status" value="1"/>
</dbReference>
<organism evidence="2 3">
    <name type="scientific">Saccharibacillus kuerlensis</name>
    <dbReference type="NCBI Taxonomy" id="459527"/>
    <lineage>
        <taxon>Bacteria</taxon>
        <taxon>Bacillati</taxon>
        <taxon>Bacillota</taxon>
        <taxon>Bacilli</taxon>
        <taxon>Bacillales</taxon>
        <taxon>Paenibacillaceae</taxon>
        <taxon>Saccharibacillus</taxon>
    </lineage>
</organism>
<dbReference type="InterPro" id="IPR018958">
    <property type="entry name" value="Knr4/Smi1-like_dom"/>
</dbReference>
<dbReference type="Gene3D" id="1.25.10.10">
    <property type="entry name" value="Leucine-rich Repeat Variant"/>
    <property type="match status" value="1"/>
</dbReference>
<reference evidence="3" key="1">
    <citation type="journal article" date="2019" name="Int. J. Syst. Evol. Microbiol.">
        <title>The Global Catalogue of Microorganisms (GCM) 10K type strain sequencing project: providing services to taxonomists for standard genome sequencing and annotation.</title>
        <authorList>
            <consortium name="The Broad Institute Genomics Platform"/>
            <consortium name="The Broad Institute Genome Sequencing Center for Infectious Disease"/>
            <person name="Wu L."/>
            <person name="Ma J."/>
        </authorList>
    </citation>
    <scope>NUCLEOTIDE SEQUENCE [LARGE SCALE GENOMIC DNA]</scope>
    <source>
        <strain evidence="3">CGMCC 1.6964</strain>
    </source>
</reference>
<gene>
    <name evidence="2" type="ORF">GCM10010969_28370</name>
</gene>
<dbReference type="RefSeq" id="WP_018976523.1">
    <property type="nucleotide sequence ID" value="NZ_BMLN01000008.1"/>
</dbReference>
<dbReference type="Gene3D" id="3.40.1580.10">
    <property type="entry name" value="SMI1/KNR4-like"/>
    <property type="match status" value="1"/>
</dbReference>
<keyword evidence="3" id="KW-1185">Reference proteome</keyword>
<dbReference type="SUPFAM" id="SSF160631">
    <property type="entry name" value="SMI1/KNR4-like"/>
    <property type="match status" value="1"/>
</dbReference>
<comment type="caution">
    <text evidence="2">The sequence shown here is derived from an EMBL/GenBank/DDBJ whole genome shotgun (WGS) entry which is preliminary data.</text>
</comment>